<keyword evidence="9" id="KW-1185">Reference proteome</keyword>
<dbReference type="PANTHER" id="PTHR43671:SF13">
    <property type="entry name" value="SERINE_THREONINE-PROTEIN KINASE NEK2"/>
    <property type="match status" value="1"/>
</dbReference>
<evidence type="ECO:0000259" key="7">
    <source>
        <dbReference type="PROSITE" id="PS50011"/>
    </source>
</evidence>
<dbReference type="PANTHER" id="PTHR43671">
    <property type="entry name" value="SERINE/THREONINE-PROTEIN KINASE NEK"/>
    <property type="match status" value="1"/>
</dbReference>
<name>A0ABQ7IV22_9HELO</name>
<comment type="caution">
    <text evidence="8">The sequence shown here is derived from an EMBL/GenBank/DDBJ whole genome shotgun (WGS) entry which is preliminary data.</text>
</comment>
<keyword evidence="4" id="KW-0418">Kinase</keyword>
<keyword evidence="2" id="KW-0808">Transferase</keyword>
<evidence type="ECO:0000256" key="3">
    <source>
        <dbReference type="ARBA" id="ARBA00022741"/>
    </source>
</evidence>
<feature type="compositionally biased region" description="Pro residues" evidence="6">
    <location>
        <begin position="444"/>
        <end position="454"/>
    </location>
</feature>
<dbReference type="PROSITE" id="PS50011">
    <property type="entry name" value="PROTEIN_KINASE_DOM"/>
    <property type="match status" value="1"/>
</dbReference>
<feature type="compositionally biased region" description="Pro residues" evidence="6">
    <location>
        <begin position="491"/>
        <end position="514"/>
    </location>
</feature>
<dbReference type="EC" id="2.7.11.1" evidence="1"/>
<keyword evidence="5" id="KW-0067">ATP-binding</keyword>
<feature type="domain" description="Protein kinase" evidence="7">
    <location>
        <begin position="69"/>
        <end position="422"/>
    </location>
</feature>
<accession>A0ABQ7IV22</accession>
<dbReference type="SUPFAM" id="SSF56112">
    <property type="entry name" value="Protein kinase-like (PK-like)"/>
    <property type="match status" value="1"/>
</dbReference>
<keyword evidence="3" id="KW-0547">Nucleotide-binding</keyword>
<protein>
    <recommendedName>
        <fullName evidence="1">non-specific serine/threonine protein kinase</fullName>
        <ecNumber evidence="1">2.7.11.1</ecNumber>
    </recommendedName>
</protein>
<dbReference type="Proteomes" id="UP000783213">
    <property type="component" value="Unassembled WGS sequence"/>
</dbReference>
<dbReference type="RefSeq" id="XP_038813024.1">
    <property type="nucleotide sequence ID" value="XM_038950495.1"/>
</dbReference>
<gene>
    <name evidence="8" type="ORF">EAE98_002875</name>
</gene>
<reference evidence="8 9" key="1">
    <citation type="journal article" date="2020" name="Genome Biol. Evol.">
        <title>Comparative genomics of Sclerotiniaceae.</title>
        <authorList>
            <person name="Valero Jimenez C.A."/>
            <person name="Steentjes M."/>
            <person name="Scholten O.E."/>
            <person name="Van Kan J.A.L."/>
        </authorList>
    </citation>
    <scope>NUCLEOTIDE SEQUENCE [LARGE SCALE GENOMIC DNA]</scope>
    <source>
        <strain evidence="8 9">B1</strain>
    </source>
</reference>
<feature type="compositionally biased region" description="Pro residues" evidence="6">
    <location>
        <begin position="463"/>
        <end position="475"/>
    </location>
</feature>
<dbReference type="GeneID" id="62229649"/>
<sequence>MAEENVYDPDLEQDLEFYEGPDPAEHVGMPADIKAPRDPLALHDIGWRRRRKRWLDKVWTWNEPLNPMYEGVKILSSQGDCLVGLWRAETQFGQKNIIVKQRPRSWRDLKDPMGQKLSEESKHYENLQSLLPPGHNHHIVKLFKKAWVDEGKNYLSQDVGQVERMILEYCNGSLDDLISWHIRHHTMVSERSSWEIFHCLARSLLIMKHGTENPADYRRQYDPMGNDLNIVHFDLNPQNIYIKNFPHPTHSRDRGYVPGSFRRAAKIKIPQNEEYHRKHCNLGNINSRAPEQLRGRDMRDTRPWLQSRVIYHKAGQDNTLQSVVYTSKMNVWQVGLIMFCILHCRTSVNWNDLEARRSHGTPRLVYGGPTIMTKTHQWQRVSKDLELPYSRSLLYAIYECLLIEPSNRPDVATLFETTRAGLAQANIEAGLLPPDLAAAQPAAQPEPEPAPAAPLAPQQVPLPAAPPEQINPPAVPRVAPVVENPELDLDPGPPEPRLGPAPAPLQPPHDPPAPNQQAAEPAPPQQEPPDRPNVIQAEIPDPRAVVYAEADEHLPAYQLEAPEGEAMLQPEWGAGLERPAPNYPEPPVYEEYIQAPAEPQPHPDPDIPQPRNQFLPRLPAAAPRAPLLPPAPRQMQPPLLNLPRGLQLGPDNPVLIAVIPPEYLPSILICHVIENDLFHRQIGNIYLQNLRPNTSFYEIKYMLVAEGLGIERMNIRIRVDDGGAQRELADWERRRTLGDGVAVLVDDPNGLVFREGGWEPL</sequence>
<evidence type="ECO:0000256" key="6">
    <source>
        <dbReference type="SAM" id="MobiDB-lite"/>
    </source>
</evidence>
<dbReference type="SMART" id="SM00220">
    <property type="entry name" value="S_TKc"/>
    <property type="match status" value="1"/>
</dbReference>
<dbReference type="EMBL" id="RCSX01000005">
    <property type="protein sequence ID" value="KAF7934830.1"/>
    <property type="molecule type" value="Genomic_DNA"/>
</dbReference>
<organism evidence="8 9">
    <name type="scientific">Botrytis deweyae</name>
    <dbReference type="NCBI Taxonomy" id="2478750"/>
    <lineage>
        <taxon>Eukaryota</taxon>
        <taxon>Fungi</taxon>
        <taxon>Dikarya</taxon>
        <taxon>Ascomycota</taxon>
        <taxon>Pezizomycotina</taxon>
        <taxon>Leotiomycetes</taxon>
        <taxon>Helotiales</taxon>
        <taxon>Sclerotiniaceae</taxon>
        <taxon>Botrytis</taxon>
    </lineage>
</organism>
<evidence type="ECO:0000313" key="9">
    <source>
        <dbReference type="Proteomes" id="UP000783213"/>
    </source>
</evidence>
<evidence type="ECO:0000313" key="8">
    <source>
        <dbReference type="EMBL" id="KAF7934830.1"/>
    </source>
</evidence>
<evidence type="ECO:0000256" key="2">
    <source>
        <dbReference type="ARBA" id="ARBA00022679"/>
    </source>
</evidence>
<evidence type="ECO:0000256" key="4">
    <source>
        <dbReference type="ARBA" id="ARBA00022777"/>
    </source>
</evidence>
<dbReference type="Gene3D" id="1.10.510.10">
    <property type="entry name" value="Transferase(Phosphotransferase) domain 1"/>
    <property type="match status" value="1"/>
</dbReference>
<dbReference type="InterPro" id="IPR000719">
    <property type="entry name" value="Prot_kinase_dom"/>
</dbReference>
<dbReference type="InterPro" id="IPR011009">
    <property type="entry name" value="Kinase-like_dom_sf"/>
</dbReference>
<evidence type="ECO:0000256" key="5">
    <source>
        <dbReference type="ARBA" id="ARBA00022840"/>
    </source>
</evidence>
<proteinExistence type="predicted"/>
<dbReference type="InterPro" id="IPR050660">
    <property type="entry name" value="NEK_Ser/Thr_kinase"/>
</dbReference>
<evidence type="ECO:0000256" key="1">
    <source>
        <dbReference type="ARBA" id="ARBA00012513"/>
    </source>
</evidence>
<feature type="region of interest" description="Disordered" evidence="6">
    <location>
        <begin position="439"/>
        <end position="535"/>
    </location>
</feature>